<protein>
    <submittedName>
        <fullName evidence="2">Uncharacterized protein</fullName>
    </submittedName>
</protein>
<dbReference type="Proteomes" id="UP000887565">
    <property type="component" value="Unplaced"/>
</dbReference>
<sequence length="182" mass="19322">MLNIGRFGWLRECCVLRVPYPRMDEANGSVIGLDQARWVVQSVSFVEEQGNMGSLDSIDTTPSSSAQILATHQKLGKCGSNCKFVPARGMVPSTGWIVITDFGCEGMVAIVVNMGVLIAGIGETVVEETNLKAMVGNDIIVMVVIAYFGIVGPTSIGPAGGNGTLISGYVLGFFNASRQCWI</sequence>
<accession>A0A915K7J0</accession>
<evidence type="ECO:0000313" key="1">
    <source>
        <dbReference type="Proteomes" id="UP000887565"/>
    </source>
</evidence>
<dbReference type="AlphaFoldDB" id="A0A915K7J0"/>
<reference evidence="2" key="1">
    <citation type="submission" date="2022-11" db="UniProtKB">
        <authorList>
            <consortium name="WormBaseParasite"/>
        </authorList>
    </citation>
    <scope>IDENTIFICATION</scope>
</reference>
<proteinExistence type="predicted"/>
<evidence type="ECO:0000313" key="2">
    <source>
        <dbReference type="WBParaSite" id="nRc.2.0.1.t34666-RA"/>
    </source>
</evidence>
<keyword evidence="1" id="KW-1185">Reference proteome</keyword>
<organism evidence="1 2">
    <name type="scientific">Romanomermis culicivorax</name>
    <name type="common">Nematode worm</name>
    <dbReference type="NCBI Taxonomy" id="13658"/>
    <lineage>
        <taxon>Eukaryota</taxon>
        <taxon>Metazoa</taxon>
        <taxon>Ecdysozoa</taxon>
        <taxon>Nematoda</taxon>
        <taxon>Enoplea</taxon>
        <taxon>Dorylaimia</taxon>
        <taxon>Mermithida</taxon>
        <taxon>Mermithoidea</taxon>
        <taxon>Mermithidae</taxon>
        <taxon>Romanomermis</taxon>
    </lineage>
</organism>
<name>A0A915K7J0_ROMCU</name>
<dbReference type="WBParaSite" id="nRc.2.0.1.t34666-RA">
    <property type="protein sequence ID" value="nRc.2.0.1.t34666-RA"/>
    <property type="gene ID" value="nRc.2.0.1.g34666"/>
</dbReference>